<evidence type="ECO:0000313" key="3">
    <source>
        <dbReference type="Proteomes" id="UP000717328"/>
    </source>
</evidence>
<dbReference type="OrthoDB" id="3236341at2759"/>
<accession>A0A9P7KHI3</accession>
<dbReference type="Proteomes" id="UP000717328">
    <property type="component" value="Unassembled WGS sequence"/>
</dbReference>
<feature type="compositionally biased region" description="Pro residues" evidence="1">
    <location>
        <begin position="1"/>
        <end position="12"/>
    </location>
</feature>
<organism evidence="2 3">
    <name type="scientific">Sphagnurus paluster</name>
    <dbReference type="NCBI Taxonomy" id="117069"/>
    <lineage>
        <taxon>Eukaryota</taxon>
        <taxon>Fungi</taxon>
        <taxon>Dikarya</taxon>
        <taxon>Basidiomycota</taxon>
        <taxon>Agaricomycotina</taxon>
        <taxon>Agaricomycetes</taxon>
        <taxon>Agaricomycetidae</taxon>
        <taxon>Agaricales</taxon>
        <taxon>Tricholomatineae</taxon>
        <taxon>Lyophyllaceae</taxon>
        <taxon>Sphagnurus</taxon>
    </lineage>
</organism>
<dbReference type="EMBL" id="JABCKI010000707">
    <property type="protein sequence ID" value="KAG5649784.1"/>
    <property type="molecule type" value="Genomic_DNA"/>
</dbReference>
<evidence type="ECO:0000313" key="2">
    <source>
        <dbReference type="EMBL" id="KAG5649784.1"/>
    </source>
</evidence>
<proteinExistence type="predicted"/>
<sequence length="168" mass="18533">MSPSPSPSPPPQELTEEELELLEMAERMRTPEPEEELPLPQNILPGLDNGVMNGNSTSPESAPCPRSNELVSARRFAARHKLHPYQREAVEEFVKDTIVGQQIKLFIKQCELGNKLDGLLMVAPPFSVSKPLMDNIKSYGLAVLLSPKLSAYKHAGVPVSHVIVRSTE</sequence>
<comment type="caution">
    <text evidence="2">The sequence shown here is derived from an EMBL/GenBank/DDBJ whole genome shotgun (WGS) entry which is preliminary data.</text>
</comment>
<reference evidence="2" key="2">
    <citation type="submission" date="2021-10" db="EMBL/GenBank/DDBJ databases">
        <title>Phylogenomics reveals ancestral predisposition of the termite-cultivated fungus Termitomyces towards a domesticated lifestyle.</title>
        <authorList>
            <person name="Auxier B."/>
            <person name="Grum-Grzhimaylo A."/>
            <person name="Cardenas M.E."/>
            <person name="Lodge J.D."/>
            <person name="Laessoe T."/>
            <person name="Pedersen O."/>
            <person name="Smith M.E."/>
            <person name="Kuyper T.W."/>
            <person name="Franco-Molano E.A."/>
            <person name="Baroni T.J."/>
            <person name="Aanen D.K."/>
        </authorList>
    </citation>
    <scope>NUCLEOTIDE SEQUENCE</scope>
    <source>
        <strain evidence="2">D49</strain>
    </source>
</reference>
<feature type="compositionally biased region" description="Acidic residues" evidence="1">
    <location>
        <begin position="14"/>
        <end position="23"/>
    </location>
</feature>
<name>A0A9P7KHI3_9AGAR</name>
<evidence type="ECO:0000256" key="1">
    <source>
        <dbReference type="SAM" id="MobiDB-lite"/>
    </source>
</evidence>
<feature type="region of interest" description="Disordered" evidence="1">
    <location>
        <begin position="1"/>
        <end position="43"/>
    </location>
</feature>
<gene>
    <name evidence="2" type="ORF">H0H81_002048</name>
</gene>
<protein>
    <submittedName>
        <fullName evidence="2">Uncharacterized protein</fullName>
    </submittedName>
</protein>
<dbReference type="AlphaFoldDB" id="A0A9P7KHI3"/>
<keyword evidence="3" id="KW-1185">Reference proteome</keyword>
<reference evidence="2" key="1">
    <citation type="submission" date="2021-02" db="EMBL/GenBank/DDBJ databases">
        <authorList>
            <person name="Nieuwenhuis M."/>
            <person name="Van De Peppel L.J.J."/>
        </authorList>
    </citation>
    <scope>NUCLEOTIDE SEQUENCE</scope>
    <source>
        <strain evidence="2">D49</strain>
    </source>
</reference>